<keyword evidence="12" id="KW-0115">cAMP biosynthesis</keyword>
<reference evidence="19" key="2">
    <citation type="submission" date="2022-06" db="UniProtKB">
        <authorList>
            <consortium name="EnsemblMetazoa"/>
        </authorList>
    </citation>
    <scope>IDENTIFICATION</scope>
    <source>
        <strain evidence="19">PS312</strain>
    </source>
</reference>
<protein>
    <recommendedName>
        <fullName evidence="5">adenylate cyclase</fullName>
        <ecNumber evidence="5">4.6.1.1</ecNumber>
    </recommendedName>
</protein>
<dbReference type="SUPFAM" id="SSF51735">
    <property type="entry name" value="NAD(P)-binding Rossmann-fold domains"/>
    <property type="match status" value="1"/>
</dbReference>
<keyword evidence="10" id="KW-0460">Magnesium</keyword>
<evidence type="ECO:0000256" key="4">
    <source>
        <dbReference type="ARBA" id="ARBA00004141"/>
    </source>
</evidence>
<keyword evidence="7" id="KW-0479">Metal-binding</keyword>
<dbReference type="Pfam" id="PF00106">
    <property type="entry name" value="adh_short"/>
    <property type="match status" value="1"/>
</dbReference>
<dbReference type="Gene3D" id="3.30.70.1230">
    <property type="entry name" value="Nucleotide cyclase"/>
    <property type="match status" value="2"/>
</dbReference>
<keyword evidence="6 18" id="KW-0812">Transmembrane</keyword>
<dbReference type="PANTHER" id="PTHR45627:SF12">
    <property type="entry name" value="ADENYLATE CYCLASE TYPE 2"/>
    <property type="match status" value="1"/>
</dbReference>
<evidence type="ECO:0000256" key="1">
    <source>
        <dbReference type="ARBA" id="ARBA00001436"/>
    </source>
</evidence>
<proteinExistence type="inferred from homology"/>
<evidence type="ECO:0000256" key="17">
    <source>
        <dbReference type="SAM" id="MobiDB-lite"/>
    </source>
</evidence>
<dbReference type="InterPro" id="IPR001054">
    <property type="entry name" value="A/G_cyclase"/>
</dbReference>
<evidence type="ECO:0000256" key="13">
    <source>
        <dbReference type="ARBA" id="ARBA00023002"/>
    </source>
</evidence>
<feature type="transmembrane region" description="Helical" evidence="18">
    <location>
        <begin position="699"/>
        <end position="719"/>
    </location>
</feature>
<dbReference type="Proteomes" id="UP000005239">
    <property type="component" value="Unassembled WGS sequence"/>
</dbReference>
<feature type="compositionally biased region" description="Basic and acidic residues" evidence="17">
    <location>
        <begin position="336"/>
        <end position="349"/>
    </location>
</feature>
<dbReference type="InterPro" id="IPR029787">
    <property type="entry name" value="Nucleotide_cyclase"/>
</dbReference>
<reference evidence="20" key="1">
    <citation type="journal article" date="2008" name="Nat. Genet.">
        <title>The Pristionchus pacificus genome provides a unique perspective on nematode lifestyle and parasitism.</title>
        <authorList>
            <person name="Dieterich C."/>
            <person name="Clifton S.W."/>
            <person name="Schuster L.N."/>
            <person name="Chinwalla A."/>
            <person name="Delehaunty K."/>
            <person name="Dinkelacker I."/>
            <person name="Fulton L."/>
            <person name="Fulton R."/>
            <person name="Godfrey J."/>
            <person name="Minx P."/>
            <person name="Mitreva M."/>
            <person name="Roeseler W."/>
            <person name="Tian H."/>
            <person name="Witte H."/>
            <person name="Yang S.P."/>
            <person name="Wilson R.K."/>
            <person name="Sommer R.J."/>
        </authorList>
    </citation>
    <scope>NUCLEOTIDE SEQUENCE [LARGE SCALE GENOMIC DNA]</scope>
    <source>
        <strain evidence="20">PS312</strain>
    </source>
</reference>
<feature type="transmembrane region" description="Helical" evidence="18">
    <location>
        <begin position="765"/>
        <end position="783"/>
    </location>
</feature>
<feature type="transmembrane region" description="Helical" evidence="18">
    <location>
        <begin position="1119"/>
        <end position="1136"/>
    </location>
</feature>
<evidence type="ECO:0000256" key="9">
    <source>
        <dbReference type="ARBA" id="ARBA00022840"/>
    </source>
</evidence>
<comment type="similarity">
    <text evidence="16">Belongs to the adenylyl cyclase class-4/guanylyl cyclase family.</text>
</comment>
<gene>
    <name evidence="19" type="primary">WBGene00103547</name>
</gene>
<evidence type="ECO:0000256" key="12">
    <source>
        <dbReference type="ARBA" id="ARBA00022998"/>
    </source>
</evidence>
<evidence type="ECO:0000256" key="18">
    <source>
        <dbReference type="SAM" id="Phobius"/>
    </source>
</evidence>
<dbReference type="PRINTS" id="PR00081">
    <property type="entry name" value="GDHRDH"/>
</dbReference>
<feature type="transmembrane region" description="Helical" evidence="18">
    <location>
        <begin position="117"/>
        <end position="139"/>
    </location>
</feature>
<dbReference type="CDD" id="cd07302">
    <property type="entry name" value="CHD"/>
    <property type="match status" value="2"/>
</dbReference>
<feature type="transmembrane region" description="Helical" evidence="18">
    <location>
        <begin position="790"/>
        <end position="809"/>
    </location>
</feature>
<evidence type="ECO:0000256" key="7">
    <source>
        <dbReference type="ARBA" id="ARBA00022723"/>
    </source>
</evidence>
<comment type="cofactor">
    <cofactor evidence="3">
        <name>Mg(2+)</name>
        <dbReference type="ChEBI" id="CHEBI:18420"/>
    </cofactor>
</comment>
<keyword evidence="8" id="KW-0547">Nucleotide-binding</keyword>
<dbReference type="PROSITE" id="PS50125">
    <property type="entry name" value="GUANYLATE_CYCLASE_2"/>
    <property type="match status" value="2"/>
</dbReference>
<dbReference type="SUPFAM" id="SSF55073">
    <property type="entry name" value="Nucleotide cyclase"/>
    <property type="match status" value="2"/>
</dbReference>
<name>A0A2A6CRK1_PRIPA</name>
<comment type="catalytic activity">
    <reaction evidence="2">
        <text>ATP = 3',5'-cyclic AMP + diphosphate</text>
        <dbReference type="Rhea" id="RHEA:15389"/>
        <dbReference type="ChEBI" id="CHEBI:30616"/>
        <dbReference type="ChEBI" id="CHEBI:33019"/>
        <dbReference type="ChEBI" id="CHEBI:58165"/>
        <dbReference type="EC" id="4.6.1.1"/>
    </reaction>
</comment>
<dbReference type="InterPro" id="IPR020904">
    <property type="entry name" value="Sc_DH/Rdtase_CS"/>
</dbReference>
<dbReference type="GO" id="GO:0004016">
    <property type="term" value="F:adenylate cyclase activity"/>
    <property type="evidence" value="ECO:0000318"/>
    <property type="project" value="GO_Central"/>
</dbReference>
<feature type="transmembrane region" description="Helical" evidence="18">
    <location>
        <begin position="815"/>
        <end position="838"/>
    </location>
</feature>
<keyword evidence="14 18" id="KW-0472">Membrane</keyword>
<dbReference type="SMART" id="SM00044">
    <property type="entry name" value="CYCc"/>
    <property type="match status" value="2"/>
</dbReference>
<evidence type="ECO:0000256" key="5">
    <source>
        <dbReference type="ARBA" id="ARBA00012201"/>
    </source>
</evidence>
<feature type="transmembrane region" description="Helical" evidence="18">
    <location>
        <begin position="673"/>
        <end position="693"/>
    </location>
</feature>
<dbReference type="Gene3D" id="3.40.50.720">
    <property type="entry name" value="NAD(P)-binding Rossmann-like Domain"/>
    <property type="match status" value="1"/>
</dbReference>
<feature type="region of interest" description="Disordered" evidence="17">
    <location>
        <begin position="330"/>
        <end position="356"/>
    </location>
</feature>
<comment type="subcellular location">
    <subcellularLocation>
        <location evidence="4">Membrane</location>
        <topology evidence="4">Multi-pass membrane protein</topology>
    </subcellularLocation>
</comment>
<dbReference type="FunFam" id="3.30.70.1230:FF:000032">
    <property type="entry name" value="Adenylyl cyclase 78C"/>
    <property type="match status" value="1"/>
</dbReference>
<feature type="transmembrane region" description="Helical" evidence="18">
    <location>
        <begin position="731"/>
        <end position="753"/>
    </location>
</feature>
<dbReference type="InterPro" id="IPR002347">
    <property type="entry name" value="SDR_fam"/>
</dbReference>
<dbReference type="GO" id="GO:0006171">
    <property type="term" value="P:cAMP biosynthetic process"/>
    <property type="evidence" value="ECO:0000318"/>
    <property type="project" value="GO_Central"/>
</dbReference>
<feature type="transmembrane region" description="Helical" evidence="18">
    <location>
        <begin position="12"/>
        <end position="32"/>
    </location>
</feature>
<dbReference type="InterPro" id="IPR018297">
    <property type="entry name" value="A/G_cyclase_CS"/>
</dbReference>
<comment type="catalytic activity">
    <reaction evidence="1">
        <text>GTP = 3',5'-cyclic GMP + diphosphate</text>
        <dbReference type="Rhea" id="RHEA:13665"/>
        <dbReference type="ChEBI" id="CHEBI:33019"/>
        <dbReference type="ChEBI" id="CHEBI:37565"/>
        <dbReference type="ChEBI" id="CHEBI:57746"/>
        <dbReference type="EC" id="4.6.1.2"/>
    </reaction>
</comment>
<evidence type="ECO:0000256" key="3">
    <source>
        <dbReference type="ARBA" id="ARBA00001946"/>
    </source>
</evidence>
<feature type="transmembrane region" description="Helical" evidence="18">
    <location>
        <begin position="252"/>
        <end position="272"/>
    </location>
</feature>
<keyword evidence="15 16" id="KW-0456">Lyase</keyword>
<dbReference type="FunFam" id="3.30.70.1230:FF:000069">
    <property type="entry name" value="Adenylyl CYclase"/>
    <property type="match status" value="1"/>
</dbReference>
<dbReference type="GO" id="GO:0007189">
    <property type="term" value="P:adenylate cyclase-activating G protein-coupled receptor signaling pathway"/>
    <property type="evidence" value="ECO:0000318"/>
    <property type="project" value="GO_Central"/>
</dbReference>
<evidence type="ECO:0000313" key="19">
    <source>
        <dbReference type="EnsemblMetazoa" id="PPA13993.1"/>
    </source>
</evidence>
<evidence type="ECO:0000313" key="20">
    <source>
        <dbReference type="Proteomes" id="UP000005239"/>
    </source>
</evidence>
<evidence type="ECO:0000256" key="11">
    <source>
        <dbReference type="ARBA" id="ARBA00022989"/>
    </source>
</evidence>
<dbReference type="Pfam" id="PF00211">
    <property type="entry name" value="Guanylate_cyc"/>
    <property type="match status" value="2"/>
</dbReference>
<keyword evidence="13" id="KW-0560">Oxidoreductase</keyword>
<feature type="transmembrane region" description="Helical" evidence="18">
    <location>
        <begin position="86"/>
        <end position="105"/>
    </location>
</feature>
<accession>A0A2A6CRK1</accession>
<dbReference type="GO" id="GO:0035556">
    <property type="term" value="P:intracellular signal transduction"/>
    <property type="evidence" value="ECO:0007669"/>
    <property type="project" value="InterPro"/>
</dbReference>
<dbReference type="EC" id="4.6.1.1" evidence="5"/>
<dbReference type="GO" id="GO:0005524">
    <property type="term" value="F:ATP binding"/>
    <property type="evidence" value="ECO:0007669"/>
    <property type="project" value="UniProtKB-KW"/>
</dbReference>
<evidence type="ECO:0000256" key="16">
    <source>
        <dbReference type="RuleBase" id="RU000405"/>
    </source>
</evidence>
<dbReference type="GO" id="GO:0005886">
    <property type="term" value="C:plasma membrane"/>
    <property type="evidence" value="ECO:0000318"/>
    <property type="project" value="GO_Central"/>
</dbReference>
<keyword evidence="9" id="KW-0067">ATP-binding</keyword>
<dbReference type="PROSITE" id="PS00452">
    <property type="entry name" value="GUANYLATE_CYCLASE_1"/>
    <property type="match status" value="2"/>
</dbReference>
<accession>A0A8R1U9C6</accession>
<dbReference type="GO" id="GO:0002119">
    <property type="term" value="P:nematode larval development"/>
    <property type="evidence" value="ECO:0007669"/>
    <property type="project" value="EnsemblMetazoa"/>
</dbReference>
<evidence type="ECO:0000256" key="8">
    <source>
        <dbReference type="ARBA" id="ARBA00022741"/>
    </source>
</evidence>
<evidence type="ECO:0000256" key="10">
    <source>
        <dbReference type="ARBA" id="ARBA00022842"/>
    </source>
</evidence>
<evidence type="ECO:0000256" key="15">
    <source>
        <dbReference type="ARBA" id="ARBA00023239"/>
    </source>
</evidence>
<dbReference type="GO" id="GO:0046872">
    <property type="term" value="F:metal ion binding"/>
    <property type="evidence" value="ECO:0007669"/>
    <property type="project" value="UniProtKB-KW"/>
</dbReference>
<dbReference type="PROSITE" id="PS00061">
    <property type="entry name" value="ADH_SHORT"/>
    <property type="match status" value="1"/>
</dbReference>
<evidence type="ECO:0000256" key="2">
    <source>
        <dbReference type="ARBA" id="ARBA00001593"/>
    </source>
</evidence>
<dbReference type="PANTHER" id="PTHR45627">
    <property type="entry name" value="ADENYLATE CYCLASE TYPE 1"/>
    <property type="match status" value="1"/>
</dbReference>
<sequence length="1462" mass="166827">LSLSLYSEYLLQFIICFSIPIAFVLLTPSLSIPYQDIIPMEKHHHVAYSPLSLQPFHRERMETEDEIRAVLGRHWEALDRARLQTFYLVATVWGVAQIFIACYFSDQGRQVSVRLEFSISCIVLLSLITIAFVLGLASLRIRDRSEKNEVIPFSIFIVLALPIMIWIANVPYITTTTSDELPLPTPITNDKKTYMPDYSRLYAGLSIASLSHYLVRPRHRRVFFIVNTATILLNTCLIFLININTFRQWQNYHYSIFAFLIQQLIIALIGNISDSNEAANRAEIAAKLTEAVYRRTELETLRERQDQLLLSVIPPYLADKVHKSILENSSARVKRGKDNERENRRENRNKPHHHPKLFHELHVQVHDNVSILFADIVNFTVLAAQLSAKDLVRTLNELYSKFDRDAQKLQCMRIKFLGDCYYCVSGMPVNRPNHADMCVLMGLEMIKTIKQIRHATGVDVNMRIGVHTGSVLCGILGLVKWQFDIWSDDVTLANHMESAGVPGAVHITKRTRDMLLGEYCIIEANSDDPEICNIGEPTYHILPDKTSVLERTARQTLDNGVDPFMARGRTSTRVSMKNKVSKMVEFWGAETPFANLSRKKSSSTDPNIIVEEVPRRPNYTNNIQSMTLIENNLINFSLNNLGSILSCHHPGEYSPYLLWPFFKRSIACRVPDTGLFFLLSFPNSIANLLLTRVYCPPSVQLKIVSILLICIFILGLFWFLERIFHPLRSFLVFSSFVVSSLITIGPHMVILYTIKGDGDPFPSSIWLPSCISHLFSAFILYRFPYSYRCFLFSLDYIFFIILLVVYPVYNGTANPIFLGYVIILIIVSLTVLLIMLLFTDWMTNYERKAEFACNVSFENEEKDVEKMQDINKLLIENILPQTVAEKFLAPERNVEELYARSHDDICVMFASIPNFKEFWSQWDTSRKLECLRLLNEIVCEFDKLLSKPKFSGIEKIKTVASTYMAASGLGEIESESDYNENGNYLDANDSGNGRRRKNVAYRNASMIIEFAMSMHQILEGLNRDSFQNFELRIGMSLGPLVAGVIGAQKPQYDIWGNTVNLASRMDTHGEPSKIHMTTNLGEMMKAGGHRVKSRGKIKVKGVKEPMETFFMELDLKRNSAMVLYIFTSLLVVFYLVKRFILESLSIGAEGRWVVISGCDSGFGRLTSLRLISKGVNVFAGCYTQKGREDLEKCAEELECSHRLHTFQLDITSDQSVADAYQFVKKTLEANDALLWGIVNNAGVFSIFGPDDWCSIKQYTDSLNVNCLGAVRMCHQFLPLLKQSKGRIVTMGSSAGRMHGQFLAPYCTSKFAVEAYMDCIRFELRRFGVSVHILEPGAFKTELLSEEAQNARVDYIWNSLSAETKNEYGETYKKNFKEAWNIGVNIMASSNLDWVADHYTHALFSFWPRLRYYTGWDSRFLFIPLSLLPTFVQDCILSAMYRMQPGPSLVPQSLQSIETLIPQ</sequence>
<feature type="transmembrane region" description="Helical" evidence="18">
    <location>
        <begin position="198"/>
        <end position="215"/>
    </location>
</feature>
<feature type="transmembrane region" description="Helical" evidence="18">
    <location>
        <begin position="222"/>
        <end position="246"/>
    </location>
</feature>
<keyword evidence="20" id="KW-1185">Reference proteome</keyword>
<dbReference type="InterPro" id="IPR036291">
    <property type="entry name" value="NAD(P)-bd_dom_sf"/>
</dbReference>
<evidence type="ECO:0000256" key="14">
    <source>
        <dbReference type="ARBA" id="ARBA00023136"/>
    </source>
</evidence>
<dbReference type="GO" id="GO:0004383">
    <property type="term" value="F:guanylate cyclase activity"/>
    <property type="evidence" value="ECO:0007669"/>
    <property type="project" value="UniProtKB-EC"/>
</dbReference>
<dbReference type="GO" id="GO:0016491">
    <property type="term" value="F:oxidoreductase activity"/>
    <property type="evidence" value="ECO:0007669"/>
    <property type="project" value="UniProtKB-KW"/>
</dbReference>
<dbReference type="EnsemblMetazoa" id="PPA13993.1">
    <property type="protein sequence ID" value="PPA13993.1"/>
    <property type="gene ID" value="WBGene00103547"/>
</dbReference>
<organism evidence="19 20">
    <name type="scientific">Pristionchus pacificus</name>
    <name type="common">Parasitic nematode worm</name>
    <dbReference type="NCBI Taxonomy" id="54126"/>
    <lineage>
        <taxon>Eukaryota</taxon>
        <taxon>Metazoa</taxon>
        <taxon>Ecdysozoa</taxon>
        <taxon>Nematoda</taxon>
        <taxon>Chromadorea</taxon>
        <taxon>Rhabditida</taxon>
        <taxon>Rhabditina</taxon>
        <taxon>Diplogasteromorpha</taxon>
        <taxon>Diplogasteroidea</taxon>
        <taxon>Neodiplogasteridae</taxon>
        <taxon>Pristionchus</taxon>
    </lineage>
</organism>
<keyword evidence="11 18" id="KW-1133">Transmembrane helix</keyword>
<evidence type="ECO:0000256" key="6">
    <source>
        <dbReference type="ARBA" id="ARBA00022692"/>
    </source>
</evidence>
<feature type="transmembrane region" description="Helical" evidence="18">
    <location>
        <begin position="151"/>
        <end position="173"/>
    </location>
</feature>